<dbReference type="Proteomes" id="UP000807353">
    <property type="component" value="Unassembled WGS sequence"/>
</dbReference>
<dbReference type="GO" id="GO:0005085">
    <property type="term" value="F:guanyl-nucleotide exchange factor activity"/>
    <property type="evidence" value="ECO:0007669"/>
    <property type="project" value="TreeGrafter"/>
</dbReference>
<comment type="caution">
    <text evidence="3">The sequence shown here is derived from an EMBL/GenBank/DDBJ whole genome shotgun (WGS) entry which is preliminary data.</text>
</comment>
<dbReference type="EMBL" id="MU150287">
    <property type="protein sequence ID" value="KAF9461207.1"/>
    <property type="molecule type" value="Genomic_DNA"/>
</dbReference>
<dbReference type="SUPFAM" id="SSF50985">
    <property type="entry name" value="RCC1/BLIP-II"/>
    <property type="match status" value="1"/>
</dbReference>
<dbReference type="PANTHER" id="PTHR45982">
    <property type="entry name" value="REGULATOR OF CHROMOSOME CONDENSATION"/>
    <property type="match status" value="1"/>
</dbReference>
<name>A0A9P5Y0I7_9AGAR</name>
<feature type="repeat" description="RCC1" evidence="1">
    <location>
        <begin position="76"/>
        <end position="131"/>
    </location>
</feature>
<reference evidence="3" key="1">
    <citation type="submission" date="2020-11" db="EMBL/GenBank/DDBJ databases">
        <authorList>
            <consortium name="DOE Joint Genome Institute"/>
            <person name="Ahrendt S."/>
            <person name="Riley R."/>
            <person name="Andreopoulos W."/>
            <person name="Labutti K."/>
            <person name="Pangilinan J."/>
            <person name="Ruiz-Duenas F.J."/>
            <person name="Barrasa J.M."/>
            <person name="Sanchez-Garcia M."/>
            <person name="Camarero S."/>
            <person name="Miyauchi S."/>
            <person name="Serrano A."/>
            <person name="Linde D."/>
            <person name="Babiker R."/>
            <person name="Drula E."/>
            <person name="Ayuso-Fernandez I."/>
            <person name="Pacheco R."/>
            <person name="Padilla G."/>
            <person name="Ferreira P."/>
            <person name="Barriuso J."/>
            <person name="Kellner H."/>
            <person name="Castanera R."/>
            <person name="Alfaro M."/>
            <person name="Ramirez L."/>
            <person name="Pisabarro A.G."/>
            <person name="Kuo A."/>
            <person name="Tritt A."/>
            <person name="Lipzen A."/>
            <person name="He G."/>
            <person name="Yan M."/>
            <person name="Ng V."/>
            <person name="Cullen D."/>
            <person name="Martin F."/>
            <person name="Rosso M.-N."/>
            <person name="Henrissat B."/>
            <person name="Hibbett D."/>
            <person name="Martinez A.T."/>
            <person name="Grigoriev I.V."/>
        </authorList>
    </citation>
    <scope>NUCLEOTIDE SEQUENCE</scope>
    <source>
        <strain evidence="3">CBS 247.69</strain>
    </source>
</reference>
<evidence type="ECO:0000313" key="4">
    <source>
        <dbReference type="Proteomes" id="UP000807353"/>
    </source>
</evidence>
<dbReference type="InterPro" id="IPR036047">
    <property type="entry name" value="F-box-like_dom_sf"/>
</dbReference>
<dbReference type="Gene3D" id="2.130.10.30">
    <property type="entry name" value="Regulator of chromosome condensation 1/beta-lactamase-inhibitor protein II"/>
    <property type="match status" value="2"/>
</dbReference>
<organism evidence="3 4">
    <name type="scientific">Collybia nuda</name>
    <dbReference type="NCBI Taxonomy" id="64659"/>
    <lineage>
        <taxon>Eukaryota</taxon>
        <taxon>Fungi</taxon>
        <taxon>Dikarya</taxon>
        <taxon>Basidiomycota</taxon>
        <taxon>Agaricomycotina</taxon>
        <taxon>Agaricomycetes</taxon>
        <taxon>Agaricomycetidae</taxon>
        <taxon>Agaricales</taxon>
        <taxon>Tricholomatineae</taxon>
        <taxon>Clitocybaceae</taxon>
        <taxon>Collybia</taxon>
    </lineage>
</organism>
<gene>
    <name evidence="3" type="ORF">BDZ94DRAFT_1196524</name>
</gene>
<dbReference type="AlphaFoldDB" id="A0A9P5Y0I7"/>
<dbReference type="OrthoDB" id="61110at2759"/>
<keyword evidence="4" id="KW-1185">Reference proteome</keyword>
<dbReference type="GO" id="GO:0005737">
    <property type="term" value="C:cytoplasm"/>
    <property type="evidence" value="ECO:0007669"/>
    <property type="project" value="TreeGrafter"/>
</dbReference>
<dbReference type="InterPro" id="IPR009091">
    <property type="entry name" value="RCC1/BLIP-II"/>
</dbReference>
<dbReference type="InterPro" id="IPR000408">
    <property type="entry name" value="Reg_chr_condens"/>
</dbReference>
<dbReference type="Pfam" id="PF00415">
    <property type="entry name" value="RCC1"/>
    <property type="match status" value="1"/>
</dbReference>
<sequence length="588" mass="64785">MPTFAEIPVEVFIDNFLPNLPVATLLRLTCTNKFFAEVCSDDTFWKRKLKRDFNFSGTGTARMSGWKFIYRGLFNPRVYVWGEKSNGRLGLQRFPKTVLHDVPFPTRLRVPNARIVSLAAGGMSFYALDSEGNIYVWGAMDGSIYALNSDGFSEAGKCANTPLRLRMPSPTQSISCGRLHASSLDSHNRVWTFLSWGRPFWLSSQLLTETSSKPIQVECGWGFSCILTQSGDVLVWWPFSGSMKNHIQRANEHMDSQGDKKVNQDPDDVIPCATWDLDIDPVQLPSIPSLPALNVGAFDEDKPTRLVKLAGLDCHIIGLTNKGHVLKFGSLDDELSASRGNWEYLPEYSEIYKVSQHPVFSQSGIEPPKTLHVTHISANFLNFTAYSAGDNSVVLMGSTDTNPRSQPKIIPELQNKDVISVDIGDYHNIALTSKGKVLTWGAYSAGALGLGDPTTLPPGTPGAFRTEERRLLAIDRERGEPPAVEVPTQVRFDHGRKLPKERFCFAIAAAGWHTGALVIDLEPDAIDETDEEAELEVQEARGPSRGSRFPMDAPGQTPPIIPFPGIFRMGHAGRGRGGGFGGFSDSNE</sequence>
<protein>
    <submittedName>
        <fullName evidence="3">Regulator of chromosome condensation 1/beta-lactamase-inhibitor protein II</fullName>
    </submittedName>
</protein>
<dbReference type="PANTHER" id="PTHR45982:SF3">
    <property type="entry name" value="F-BOX PROTEIN POF9"/>
    <property type="match status" value="1"/>
</dbReference>
<evidence type="ECO:0000313" key="3">
    <source>
        <dbReference type="EMBL" id="KAF9461207.1"/>
    </source>
</evidence>
<accession>A0A9P5Y0I7</accession>
<evidence type="ECO:0000256" key="1">
    <source>
        <dbReference type="PROSITE-ProRule" id="PRU00235"/>
    </source>
</evidence>
<dbReference type="SUPFAM" id="SSF81383">
    <property type="entry name" value="F-box domain"/>
    <property type="match status" value="1"/>
</dbReference>
<evidence type="ECO:0000256" key="2">
    <source>
        <dbReference type="SAM" id="MobiDB-lite"/>
    </source>
</evidence>
<feature type="repeat" description="RCC1" evidence="1">
    <location>
        <begin position="383"/>
        <end position="434"/>
    </location>
</feature>
<feature type="repeat" description="RCC1" evidence="1">
    <location>
        <begin position="132"/>
        <end position="187"/>
    </location>
</feature>
<dbReference type="Pfam" id="PF13540">
    <property type="entry name" value="RCC1_2"/>
    <property type="match status" value="2"/>
</dbReference>
<dbReference type="PROSITE" id="PS50012">
    <property type="entry name" value="RCC1_3"/>
    <property type="match status" value="3"/>
</dbReference>
<proteinExistence type="predicted"/>
<feature type="region of interest" description="Disordered" evidence="2">
    <location>
        <begin position="539"/>
        <end position="560"/>
    </location>
</feature>
<dbReference type="InterPro" id="IPR051553">
    <property type="entry name" value="Ran_GTPase-activating"/>
</dbReference>
<dbReference type="PRINTS" id="PR00633">
    <property type="entry name" value="RCCNDNSATION"/>
</dbReference>